<dbReference type="InterPro" id="IPR003440">
    <property type="entry name" value="Glyco_trans_48_dom"/>
</dbReference>
<dbReference type="GO" id="GO:0000148">
    <property type="term" value="C:1,3-beta-D-glucan synthase complex"/>
    <property type="evidence" value="ECO:0007669"/>
    <property type="project" value="InterPro"/>
</dbReference>
<proteinExistence type="predicted"/>
<feature type="domain" description="Glycosyl transferase 48" evidence="1">
    <location>
        <begin position="17"/>
        <end position="99"/>
    </location>
</feature>
<evidence type="ECO:0000259" key="1">
    <source>
        <dbReference type="Pfam" id="PF02364"/>
    </source>
</evidence>
<dbReference type="GO" id="GO:0005886">
    <property type="term" value="C:plasma membrane"/>
    <property type="evidence" value="ECO:0007669"/>
    <property type="project" value="TreeGrafter"/>
</dbReference>
<name>A0A164XH65_DAUCS</name>
<dbReference type="AlphaFoldDB" id="A0A164XH65"/>
<dbReference type="Pfam" id="PF02364">
    <property type="entry name" value="Glucan_synthase"/>
    <property type="match status" value="1"/>
</dbReference>
<protein>
    <recommendedName>
        <fullName evidence="1">Glycosyl transferase 48 domain-containing protein</fullName>
    </recommendedName>
</protein>
<keyword evidence="3" id="KW-1185">Reference proteome</keyword>
<dbReference type="Proteomes" id="UP000077755">
    <property type="component" value="Chromosome 5"/>
</dbReference>
<dbReference type="PANTHER" id="PTHR12741:SF67">
    <property type="entry name" value="CALLOSE SYNTHASE 10"/>
    <property type="match status" value="1"/>
</dbReference>
<dbReference type="GO" id="GO:0006075">
    <property type="term" value="P:(1-&gt;3)-beta-D-glucan biosynthetic process"/>
    <property type="evidence" value="ECO:0007669"/>
    <property type="project" value="InterPro"/>
</dbReference>
<dbReference type="EMBL" id="CP093347">
    <property type="protein sequence ID" value="WOG99425.1"/>
    <property type="molecule type" value="Genomic_DNA"/>
</dbReference>
<evidence type="ECO:0000313" key="2">
    <source>
        <dbReference type="EMBL" id="WOG99425.1"/>
    </source>
</evidence>
<sequence length="136" mass="15368">MLLLKHNFLGLIVFFLLQVGKGRDVGLNQFVLFEGEVSGGNEEHVLSRDIYRVGQLFDFFKMLSFYFTTVCFYVCTMMTVLTVYILLYGRVYLVKGSLGGSTTLDVGDAVSVIKGGKKLRRKEKRARSPLGAYINY</sequence>
<dbReference type="GO" id="GO:0003843">
    <property type="term" value="F:1,3-beta-D-glucan synthase activity"/>
    <property type="evidence" value="ECO:0007669"/>
    <property type="project" value="InterPro"/>
</dbReference>
<gene>
    <name evidence="2" type="ORF">DCAR_0518773</name>
</gene>
<organism evidence="2 3">
    <name type="scientific">Daucus carota subsp. sativus</name>
    <name type="common">Carrot</name>
    <dbReference type="NCBI Taxonomy" id="79200"/>
    <lineage>
        <taxon>Eukaryota</taxon>
        <taxon>Viridiplantae</taxon>
        <taxon>Streptophyta</taxon>
        <taxon>Embryophyta</taxon>
        <taxon>Tracheophyta</taxon>
        <taxon>Spermatophyta</taxon>
        <taxon>Magnoliopsida</taxon>
        <taxon>eudicotyledons</taxon>
        <taxon>Gunneridae</taxon>
        <taxon>Pentapetalae</taxon>
        <taxon>asterids</taxon>
        <taxon>campanulids</taxon>
        <taxon>Apiales</taxon>
        <taxon>Apiaceae</taxon>
        <taxon>Apioideae</taxon>
        <taxon>Scandiceae</taxon>
        <taxon>Daucinae</taxon>
        <taxon>Daucus</taxon>
        <taxon>Daucus sect. Daucus</taxon>
    </lineage>
</organism>
<dbReference type="PANTHER" id="PTHR12741">
    <property type="entry name" value="LYST-INTERACTING PROTEIN LIP5 DOPAMINE RESPONSIVE PROTEIN DRG-1"/>
    <property type="match status" value="1"/>
</dbReference>
<reference evidence="2" key="2">
    <citation type="submission" date="2022-03" db="EMBL/GenBank/DDBJ databases">
        <title>Draft title - Genomic analysis of global carrot germplasm unveils the trajectory of domestication and the origin of high carotenoid orange carrot.</title>
        <authorList>
            <person name="Iorizzo M."/>
            <person name="Ellison S."/>
            <person name="Senalik D."/>
            <person name="Macko-Podgorni A."/>
            <person name="Grzebelus D."/>
            <person name="Bostan H."/>
            <person name="Rolling W."/>
            <person name="Curaba J."/>
            <person name="Simon P."/>
        </authorList>
    </citation>
    <scope>NUCLEOTIDE SEQUENCE</scope>
    <source>
        <tissue evidence="2">Leaf</tissue>
    </source>
</reference>
<evidence type="ECO:0000313" key="3">
    <source>
        <dbReference type="Proteomes" id="UP000077755"/>
    </source>
</evidence>
<reference evidence="2" key="1">
    <citation type="journal article" date="2016" name="Nat. Genet.">
        <title>A high-quality carrot genome assembly provides new insights into carotenoid accumulation and asterid genome evolution.</title>
        <authorList>
            <person name="Iorizzo M."/>
            <person name="Ellison S."/>
            <person name="Senalik D."/>
            <person name="Zeng P."/>
            <person name="Satapoomin P."/>
            <person name="Huang J."/>
            <person name="Bowman M."/>
            <person name="Iovene M."/>
            <person name="Sanseverino W."/>
            <person name="Cavagnaro P."/>
            <person name="Yildiz M."/>
            <person name="Macko-Podgorni A."/>
            <person name="Moranska E."/>
            <person name="Grzebelus E."/>
            <person name="Grzebelus D."/>
            <person name="Ashrafi H."/>
            <person name="Zheng Z."/>
            <person name="Cheng S."/>
            <person name="Spooner D."/>
            <person name="Van Deynze A."/>
            <person name="Simon P."/>
        </authorList>
    </citation>
    <scope>NUCLEOTIDE SEQUENCE</scope>
    <source>
        <tissue evidence="2">Leaf</tissue>
    </source>
</reference>
<accession>A0A164XH65</accession>
<dbReference type="Gramene" id="KZM93173">
    <property type="protein sequence ID" value="KZM93173"/>
    <property type="gene ID" value="DCAR_016418"/>
</dbReference>